<dbReference type="AlphaFoldDB" id="A0AAE0IPQ1"/>
<reference evidence="2" key="2">
    <citation type="submission" date="2023-06" db="EMBL/GenBank/DDBJ databases">
        <authorList>
            <consortium name="Lawrence Berkeley National Laboratory"/>
            <person name="Haridas S."/>
            <person name="Hensen N."/>
            <person name="Bonometti L."/>
            <person name="Westerberg I."/>
            <person name="Brannstrom I.O."/>
            <person name="Guillou S."/>
            <person name="Cros-Aarteil S."/>
            <person name="Calhoun S."/>
            <person name="Kuo A."/>
            <person name="Mondo S."/>
            <person name="Pangilinan J."/>
            <person name="Riley R."/>
            <person name="Labutti K."/>
            <person name="Andreopoulos B."/>
            <person name="Lipzen A."/>
            <person name="Chen C."/>
            <person name="Yanf M."/>
            <person name="Daum C."/>
            <person name="Ng V."/>
            <person name="Clum A."/>
            <person name="Steindorff A."/>
            <person name="Ohm R."/>
            <person name="Martin F."/>
            <person name="Silar P."/>
            <person name="Natvig D."/>
            <person name="Lalanne C."/>
            <person name="Gautier V."/>
            <person name="Ament-Velasquez S.L."/>
            <person name="Kruys A."/>
            <person name="Hutchinson M.I."/>
            <person name="Powell A.J."/>
            <person name="Barry K."/>
            <person name="Miller A.N."/>
            <person name="Grigoriev I.V."/>
            <person name="Debuchy R."/>
            <person name="Gladieux P."/>
            <person name="Thoren M.H."/>
            <person name="Johannesson H."/>
        </authorList>
    </citation>
    <scope>NUCLEOTIDE SEQUENCE</scope>
    <source>
        <strain evidence="2">SMH4131-1</strain>
    </source>
</reference>
<sequence length="264" mass="28572">MSLVGSSPQAGHRSGRSAGDGEAERPALPDWITALCGEYEGVKIVEADDFWKEFEVLRRLAEFDLNYYLRYQEVVSGSSARRGDPNEQPGDKAQPSKEAELLEKALMRMKVARDSAIGNLLGMKRIANFVTDVHQSSEPGVSRSAFVASAIWAAACSVSAFTAPSTLVTNGSIAGVFAGAAVLIFPPVRRAMHSRHLAQIQASIERLITIFRENNVSERNRADLAFSRFTTIKSVTDGFKSIADEISRASKAGGSAQSGFVEEE</sequence>
<dbReference type="Proteomes" id="UP001286456">
    <property type="component" value="Unassembled WGS sequence"/>
</dbReference>
<evidence type="ECO:0000313" key="3">
    <source>
        <dbReference type="Proteomes" id="UP001286456"/>
    </source>
</evidence>
<gene>
    <name evidence="2" type="ORF">B0T19DRAFT_425140</name>
</gene>
<dbReference type="EMBL" id="JAUEPO010000003">
    <property type="protein sequence ID" value="KAK3328677.1"/>
    <property type="molecule type" value="Genomic_DNA"/>
</dbReference>
<reference evidence="2" key="1">
    <citation type="journal article" date="2023" name="Mol. Phylogenet. Evol.">
        <title>Genome-scale phylogeny and comparative genomics of the fungal order Sordariales.</title>
        <authorList>
            <person name="Hensen N."/>
            <person name="Bonometti L."/>
            <person name="Westerberg I."/>
            <person name="Brannstrom I.O."/>
            <person name="Guillou S."/>
            <person name="Cros-Aarteil S."/>
            <person name="Calhoun S."/>
            <person name="Haridas S."/>
            <person name="Kuo A."/>
            <person name="Mondo S."/>
            <person name="Pangilinan J."/>
            <person name="Riley R."/>
            <person name="LaButti K."/>
            <person name="Andreopoulos B."/>
            <person name="Lipzen A."/>
            <person name="Chen C."/>
            <person name="Yan M."/>
            <person name="Daum C."/>
            <person name="Ng V."/>
            <person name="Clum A."/>
            <person name="Steindorff A."/>
            <person name="Ohm R.A."/>
            <person name="Martin F."/>
            <person name="Silar P."/>
            <person name="Natvig D.O."/>
            <person name="Lalanne C."/>
            <person name="Gautier V."/>
            <person name="Ament-Velasquez S.L."/>
            <person name="Kruys A."/>
            <person name="Hutchinson M.I."/>
            <person name="Powell A.J."/>
            <person name="Barry K."/>
            <person name="Miller A.N."/>
            <person name="Grigoriev I.V."/>
            <person name="Debuchy R."/>
            <person name="Gladieux P."/>
            <person name="Hiltunen Thoren M."/>
            <person name="Johannesson H."/>
        </authorList>
    </citation>
    <scope>NUCLEOTIDE SEQUENCE</scope>
    <source>
        <strain evidence="2">SMH4131-1</strain>
    </source>
</reference>
<organism evidence="2 3">
    <name type="scientific">Cercophora scortea</name>
    <dbReference type="NCBI Taxonomy" id="314031"/>
    <lineage>
        <taxon>Eukaryota</taxon>
        <taxon>Fungi</taxon>
        <taxon>Dikarya</taxon>
        <taxon>Ascomycota</taxon>
        <taxon>Pezizomycotina</taxon>
        <taxon>Sordariomycetes</taxon>
        <taxon>Sordariomycetidae</taxon>
        <taxon>Sordariales</taxon>
        <taxon>Lasiosphaeriaceae</taxon>
        <taxon>Cercophora</taxon>
    </lineage>
</organism>
<name>A0AAE0IPQ1_9PEZI</name>
<accession>A0AAE0IPQ1</accession>
<comment type="caution">
    <text evidence="2">The sequence shown here is derived from an EMBL/GenBank/DDBJ whole genome shotgun (WGS) entry which is preliminary data.</text>
</comment>
<evidence type="ECO:0000256" key="1">
    <source>
        <dbReference type="SAM" id="MobiDB-lite"/>
    </source>
</evidence>
<keyword evidence="3" id="KW-1185">Reference proteome</keyword>
<evidence type="ECO:0000313" key="2">
    <source>
        <dbReference type="EMBL" id="KAK3328677.1"/>
    </source>
</evidence>
<feature type="region of interest" description="Disordered" evidence="1">
    <location>
        <begin position="1"/>
        <end position="24"/>
    </location>
</feature>
<protein>
    <submittedName>
        <fullName evidence="2">Uncharacterized protein</fullName>
    </submittedName>
</protein>
<proteinExistence type="predicted"/>